<dbReference type="InterPro" id="IPR018502">
    <property type="entry name" value="Annexin_repeat"/>
</dbReference>
<keyword evidence="4" id="KW-0472">Membrane</keyword>
<keyword evidence="4" id="KW-1133">Transmembrane helix</keyword>
<evidence type="ECO:0000313" key="6">
    <source>
        <dbReference type="Proteomes" id="UP000580250"/>
    </source>
</evidence>
<dbReference type="GO" id="GO:0005544">
    <property type="term" value="F:calcium-dependent phospholipid binding"/>
    <property type="evidence" value="ECO:0007669"/>
    <property type="project" value="InterPro"/>
</dbReference>
<evidence type="ECO:0000256" key="2">
    <source>
        <dbReference type="ARBA" id="ARBA00022737"/>
    </source>
</evidence>
<gene>
    <name evidence="5" type="ORF">MENT_LOCUS61186</name>
</gene>
<protein>
    <submittedName>
        <fullName evidence="5">Uncharacterized protein</fullName>
    </submittedName>
</protein>
<dbReference type="Pfam" id="PF00191">
    <property type="entry name" value="Annexin"/>
    <property type="match status" value="1"/>
</dbReference>
<reference evidence="5 6" key="1">
    <citation type="submission" date="2020-08" db="EMBL/GenBank/DDBJ databases">
        <authorList>
            <person name="Koutsovoulos G."/>
            <person name="Danchin GJ E."/>
        </authorList>
    </citation>
    <scope>NUCLEOTIDE SEQUENCE [LARGE SCALE GENOMIC DNA]</scope>
</reference>
<proteinExistence type="inferred from homology"/>
<dbReference type="InterPro" id="IPR037104">
    <property type="entry name" value="Annexin_sf"/>
</dbReference>
<evidence type="ECO:0000256" key="1">
    <source>
        <dbReference type="ARBA" id="ARBA00007831"/>
    </source>
</evidence>
<dbReference type="SUPFAM" id="SSF47874">
    <property type="entry name" value="Annexin"/>
    <property type="match status" value="1"/>
</dbReference>
<organism evidence="5 6">
    <name type="scientific">Meloidogyne enterolobii</name>
    <name type="common">Root-knot nematode worm</name>
    <name type="synonym">Meloidogyne mayaguensis</name>
    <dbReference type="NCBI Taxonomy" id="390850"/>
    <lineage>
        <taxon>Eukaryota</taxon>
        <taxon>Metazoa</taxon>
        <taxon>Ecdysozoa</taxon>
        <taxon>Nematoda</taxon>
        <taxon>Chromadorea</taxon>
        <taxon>Rhabditida</taxon>
        <taxon>Tylenchina</taxon>
        <taxon>Tylenchomorpha</taxon>
        <taxon>Tylenchoidea</taxon>
        <taxon>Meloidogynidae</taxon>
        <taxon>Meloidogyninae</taxon>
        <taxon>Meloidogyne</taxon>
    </lineage>
</organism>
<keyword evidence="2" id="KW-0677">Repeat</keyword>
<feature type="transmembrane region" description="Helical" evidence="4">
    <location>
        <begin position="42"/>
        <end position="59"/>
    </location>
</feature>
<evidence type="ECO:0000256" key="3">
    <source>
        <dbReference type="ARBA" id="ARBA00023216"/>
    </source>
</evidence>
<keyword evidence="4" id="KW-0812">Transmembrane</keyword>
<dbReference type="Proteomes" id="UP000580250">
    <property type="component" value="Unassembled WGS sequence"/>
</dbReference>
<name>A0A6V7Y967_MELEN</name>
<evidence type="ECO:0000256" key="4">
    <source>
        <dbReference type="SAM" id="Phobius"/>
    </source>
</evidence>
<accession>A0A6V7Y967</accession>
<dbReference type="Gene3D" id="1.10.220.10">
    <property type="entry name" value="Annexin"/>
    <property type="match status" value="1"/>
</dbReference>
<comment type="caution">
    <text evidence="5">The sequence shown here is derived from an EMBL/GenBank/DDBJ whole genome shotgun (WGS) entry which is preliminary data.</text>
</comment>
<comment type="similarity">
    <text evidence="1">Belongs to the annexin family.</text>
</comment>
<dbReference type="GO" id="GO:0005509">
    <property type="term" value="F:calcium ion binding"/>
    <property type="evidence" value="ECO:0007669"/>
    <property type="project" value="InterPro"/>
</dbReference>
<sequence length="103" mass="11478">MKGFGTRDTDLVGGNSCYENFTLDSFDSCSAGYLVPYPKLDLFDLLIIIYRFVWLLLALKIDLADIRSAYQQLYGTSLEQAIASDCSGAYKDGLIAIVKGFYH</sequence>
<dbReference type="OrthoDB" id="37886at2759"/>
<dbReference type="SMART" id="SM00335">
    <property type="entry name" value="ANX"/>
    <property type="match status" value="1"/>
</dbReference>
<keyword evidence="3" id="KW-0041">Annexin</keyword>
<dbReference type="EMBL" id="CAJEWN010003317">
    <property type="protein sequence ID" value="CAD2207267.1"/>
    <property type="molecule type" value="Genomic_DNA"/>
</dbReference>
<dbReference type="AlphaFoldDB" id="A0A6V7Y967"/>
<evidence type="ECO:0000313" key="5">
    <source>
        <dbReference type="EMBL" id="CAD2207267.1"/>
    </source>
</evidence>